<dbReference type="STRING" id="306540.SAMN05421839_1095"/>
<dbReference type="InterPro" id="IPR036079">
    <property type="entry name" value="ATPase_csu/dsu_sf"/>
</dbReference>
<reference evidence="5 6" key="1">
    <citation type="submission" date="2016-10" db="EMBL/GenBank/DDBJ databases">
        <authorList>
            <person name="de Groot N.N."/>
        </authorList>
    </citation>
    <scope>NUCLEOTIDE SEQUENCE [LARGE SCALE GENOMIC DNA]</scope>
    <source>
        <strain evidence="5 6">DSM 17073</strain>
    </source>
</reference>
<protein>
    <submittedName>
        <fullName evidence="4">V-type ATP synthase subunit C</fullName>
    </submittedName>
    <submittedName>
        <fullName evidence="5">V/A-type H+-transporting ATPase subunit C</fullName>
    </submittedName>
</protein>
<dbReference type="SUPFAM" id="SSF103486">
    <property type="entry name" value="V-type ATP synthase subunit C"/>
    <property type="match status" value="1"/>
</dbReference>
<dbReference type="Pfam" id="PF01992">
    <property type="entry name" value="vATP-synt_AC39"/>
    <property type="match status" value="1"/>
</dbReference>
<name>A0A1I5NFU8_9BACI</name>
<dbReference type="Gene3D" id="1.10.132.50">
    <property type="entry name" value="ATP synthase (C/AC39) subunit, domain 3"/>
    <property type="match status" value="1"/>
</dbReference>
<dbReference type="EMBL" id="FOXC01000009">
    <property type="protein sequence ID" value="SFP20226.1"/>
    <property type="molecule type" value="Genomic_DNA"/>
</dbReference>
<dbReference type="InterPro" id="IPR050873">
    <property type="entry name" value="V-ATPase_V0D/AC39_subunit"/>
</dbReference>
<dbReference type="InterPro" id="IPR044911">
    <property type="entry name" value="V-type_ATPase_csu/dsu_dom_3"/>
</dbReference>
<evidence type="ECO:0000256" key="3">
    <source>
        <dbReference type="ARBA" id="ARBA00023065"/>
    </source>
</evidence>
<dbReference type="RefSeq" id="WP_089830966.1">
    <property type="nucleotide sequence ID" value="NZ_BJWI01000008.1"/>
</dbReference>
<dbReference type="GO" id="GO:0046961">
    <property type="term" value="F:proton-transporting ATPase activity, rotational mechanism"/>
    <property type="evidence" value="ECO:0007669"/>
    <property type="project" value="InterPro"/>
</dbReference>
<dbReference type="AlphaFoldDB" id="A0A1I5NFU8"/>
<evidence type="ECO:0000256" key="2">
    <source>
        <dbReference type="ARBA" id="ARBA00022448"/>
    </source>
</evidence>
<dbReference type="EMBL" id="BJWI01000008">
    <property type="protein sequence ID" value="GEM01293.1"/>
    <property type="molecule type" value="Genomic_DNA"/>
</dbReference>
<dbReference type="InterPro" id="IPR002843">
    <property type="entry name" value="ATPase_V0-cplx_csu/dsu"/>
</dbReference>
<keyword evidence="2" id="KW-0813">Transport</keyword>
<evidence type="ECO:0000313" key="7">
    <source>
        <dbReference type="Proteomes" id="UP000321547"/>
    </source>
</evidence>
<proteinExistence type="inferred from homology"/>
<comment type="similarity">
    <text evidence="1">Belongs to the V-ATPase V0D/AC39 subunit family.</text>
</comment>
<accession>A0A1I5NFU8</accession>
<dbReference type="OrthoDB" id="1653at2"/>
<dbReference type="PANTHER" id="PTHR38682:SF1">
    <property type="entry name" value="V-TYPE ATP SYNTHASE SUBUNIT C"/>
    <property type="match status" value="1"/>
</dbReference>
<dbReference type="Proteomes" id="UP000242243">
    <property type="component" value="Unassembled WGS sequence"/>
</dbReference>
<evidence type="ECO:0000313" key="5">
    <source>
        <dbReference type="EMBL" id="SFP20226.1"/>
    </source>
</evidence>
<dbReference type="Proteomes" id="UP000321547">
    <property type="component" value="Unassembled WGS sequence"/>
</dbReference>
<dbReference type="PANTHER" id="PTHR38682">
    <property type="entry name" value="V-TYPE ATP SYNTHASE SUBUNIT C"/>
    <property type="match status" value="1"/>
</dbReference>
<sequence length="335" mass="38652">MQDTQYKGVNTLLRVYETKLLLRDDYEKLLRAEDLREALEVLKSTDYLFDEHDVLENKNFDEFLMQRVKNIYDELYEVTPDSEVIQIFSLRYSYHNLKVLLKQRFTGLELDHLLIPIGKHPISALRQLVNARQSDELNPVMVEGVRLAIEDHETYGRLEAADVFMDTYFYKHMRKITDRLNNPTISQMADVLIDLDNLSTVVRSLHQNKSRSFLHTVLSSSGSISKKAIIDASEQGAVHVLNELYLGKPYAARLAAVVNDQKDDLDPMVLDKVIDETVDELMEEATFQAFGPMPVIAFLFFVEKEVANLRLILVGKDNQIDEGIIRERMRPIYGP</sequence>
<evidence type="ECO:0000313" key="6">
    <source>
        <dbReference type="Proteomes" id="UP000242243"/>
    </source>
</evidence>
<keyword evidence="3" id="KW-0406">Ion transport</keyword>
<dbReference type="InterPro" id="IPR035067">
    <property type="entry name" value="V-type_ATPase_csu/dsu"/>
</dbReference>
<evidence type="ECO:0000313" key="4">
    <source>
        <dbReference type="EMBL" id="GEM01293.1"/>
    </source>
</evidence>
<dbReference type="Gene3D" id="1.20.1690.10">
    <property type="entry name" value="V-type ATP synthase subunit C domain"/>
    <property type="match status" value="2"/>
</dbReference>
<evidence type="ECO:0000256" key="1">
    <source>
        <dbReference type="ARBA" id="ARBA00006709"/>
    </source>
</evidence>
<gene>
    <name evidence="4" type="primary">ntpC</name>
    <name evidence="4" type="ORF">HHA03_08250</name>
    <name evidence="5" type="ORF">SAMN05421839_1095</name>
</gene>
<organism evidence="5 6">
    <name type="scientific">Halolactibacillus halophilus</name>
    <dbReference type="NCBI Taxonomy" id="306540"/>
    <lineage>
        <taxon>Bacteria</taxon>
        <taxon>Bacillati</taxon>
        <taxon>Bacillota</taxon>
        <taxon>Bacilli</taxon>
        <taxon>Bacillales</taxon>
        <taxon>Bacillaceae</taxon>
        <taxon>Halolactibacillus</taxon>
    </lineage>
</organism>
<keyword evidence="7" id="KW-1185">Reference proteome</keyword>
<reference evidence="4 7" key="2">
    <citation type="submission" date="2019-07" db="EMBL/GenBank/DDBJ databases">
        <title>Whole genome shotgun sequence of Halolactibacillus halophilus NBRC 100868.</title>
        <authorList>
            <person name="Hosoyama A."/>
            <person name="Uohara A."/>
            <person name="Ohji S."/>
            <person name="Ichikawa N."/>
        </authorList>
    </citation>
    <scope>NUCLEOTIDE SEQUENCE [LARGE SCALE GENOMIC DNA]</scope>
    <source>
        <strain evidence="4 7">NBRC 100868</strain>
    </source>
</reference>